<name>A0A7H0I543_9ACTN</name>
<dbReference type="PANTHER" id="PTHR43162:SF1">
    <property type="entry name" value="PRESTALK A DIFFERENTIATION PROTEIN A"/>
    <property type="match status" value="1"/>
</dbReference>
<geneLocation type="plasmid" evidence="2 3">
    <name>unnamed2</name>
</geneLocation>
<dbReference type="InterPro" id="IPR036291">
    <property type="entry name" value="NAD(P)-bd_dom_sf"/>
</dbReference>
<gene>
    <name evidence="2" type="ORF">IAG43_33755</name>
</gene>
<dbReference type="InterPro" id="IPR016040">
    <property type="entry name" value="NAD(P)-bd_dom"/>
</dbReference>
<dbReference type="Proteomes" id="UP000516230">
    <property type="component" value="Plasmid unnamed2"/>
</dbReference>
<reference evidence="2 3" key="1">
    <citation type="submission" date="2020-08" db="EMBL/GenBank/DDBJ databases">
        <title>A novel species.</title>
        <authorList>
            <person name="Gao J."/>
        </authorList>
    </citation>
    <scope>NUCLEOTIDE SEQUENCE [LARGE SCALE GENOMIC DNA]</scope>
    <source>
        <strain evidence="2 3">CRPJ-33</strain>
        <plasmid evidence="2 3">unnamed2</plasmid>
    </source>
</reference>
<accession>A0A7H0I543</accession>
<dbReference type="PANTHER" id="PTHR43162">
    <property type="match status" value="1"/>
</dbReference>
<dbReference type="Gene3D" id="3.40.50.720">
    <property type="entry name" value="NAD(P)-binding Rossmann-like Domain"/>
    <property type="match status" value="1"/>
</dbReference>
<dbReference type="Pfam" id="PF13460">
    <property type="entry name" value="NAD_binding_10"/>
    <property type="match status" value="1"/>
</dbReference>
<evidence type="ECO:0000313" key="3">
    <source>
        <dbReference type="Proteomes" id="UP000516230"/>
    </source>
</evidence>
<organism evidence="2 3">
    <name type="scientific">Streptomyces genisteinicus</name>
    <dbReference type="NCBI Taxonomy" id="2768068"/>
    <lineage>
        <taxon>Bacteria</taxon>
        <taxon>Bacillati</taxon>
        <taxon>Actinomycetota</taxon>
        <taxon>Actinomycetes</taxon>
        <taxon>Kitasatosporales</taxon>
        <taxon>Streptomycetaceae</taxon>
        <taxon>Streptomyces</taxon>
    </lineage>
</organism>
<protein>
    <submittedName>
        <fullName evidence="2">NAD(P)H-binding protein</fullName>
    </submittedName>
</protein>
<dbReference type="RefSeq" id="WP_187744952.1">
    <property type="nucleotide sequence ID" value="NZ_CP060826.1"/>
</dbReference>
<dbReference type="InterPro" id="IPR051604">
    <property type="entry name" value="Ergot_Alk_Oxidoreductase"/>
</dbReference>
<dbReference type="Gene3D" id="3.90.25.10">
    <property type="entry name" value="UDP-galactose 4-epimerase, domain 1"/>
    <property type="match status" value="1"/>
</dbReference>
<feature type="domain" description="NAD(P)-binding" evidence="1">
    <location>
        <begin position="6"/>
        <end position="176"/>
    </location>
</feature>
<dbReference type="EMBL" id="CP060826">
    <property type="protein sequence ID" value="QNP67909.1"/>
    <property type="molecule type" value="Genomic_DNA"/>
</dbReference>
<keyword evidence="2" id="KW-0614">Plasmid</keyword>
<dbReference type="AlphaFoldDB" id="A0A7H0I543"/>
<sequence length="291" mass="31059">MILVTGATGTVGREVVRRLPEGVPARLLSRNAASAPVRPAHEAVVADYGDDASLGRALAGVRTALLVTCRVGEQDDVRFLRAARRAGVERVVKLSAAAVLDPLADDLITRWQRDNEKALRDSGLEWTLLRPRSFMSNTLSWAASVRSERVVRALYGTSANACADPRDIAEVAVRTLTEGGHAGRSYTLTGPAAVTPVEQAHHLGQALGVTLRFEELTPERTLAALRTRHPEPVAQALMASALRQRDGAKTQVVDAVRSVTGSPARPFRVWAEDHRAAFGPEPAGAAAAHGV</sequence>
<proteinExistence type="predicted"/>
<dbReference type="SUPFAM" id="SSF51735">
    <property type="entry name" value="NAD(P)-binding Rossmann-fold domains"/>
    <property type="match status" value="1"/>
</dbReference>
<keyword evidence="3" id="KW-1185">Reference proteome</keyword>
<evidence type="ECO:0000259" key="1">
    <source>
        <dbReference type="Pfam" id="PF13460"/>
    </source>
</evidence>
<evidence type="ECO:0000313" key="2">
    <source>
        <dbReference type="EMBL" id="QNP67909.1"/>
    </source>
</evidence>
<dbReference type="KEGG" id="sgj:IAG43_33755"/>